<dbReference type="Proteomes" id="UP001386955">
    <property type="component" value="Unassembled WGS sequence"/>
</dbReference>
<protein>
    <submittedName>
        <fullName evidence="1">Uncharacterized protein</fullName>
    </submittedName>
</protein>
<evidence type="ECO:0000313" key="2">
    <source>
        <dbReference type="Proteomes" id="UP001386955"/>
    </source>
</evidence>
<proteinExistence type="predicted"/>
<organism evidence="1 2">
    <name type="scientific">Psophocarpus tetragonolobus</name>
    <name type="common">Winged bean</name>
    <name type="synonym">Dolichos tetragonolobus</name>
    <dbReference type="NCBI Taxonomy" id="3891"/>
    <lineage>
        <taxon>Eukaryota</taxon>
        <taxon>Viridiplantae</taxon>
        <taxon>Streptophyta</taxon>
        <taxon>Embryophyta</taxon>
        <taxon>Tracheophyta</taxon>
        <taxon>Spermatophyta</taxon>
        <taxon>Magnoliopsida</taxon>
        <taxon>eudicotyledons</taxon>
        <taxon>Gunneridae</taxon>
        <taxon>Pentapetalae</taxon>
        <taxon>rosids</taxon>
        <taxon>fabids</taxon>
        <taxon>Fabales</taxon>
        <taxon>Fabaceae</taxon>
        <taxon>Papilionoideae</taxon>
        <taxon>50 kb inversion clade</taxon>
        <taxon>NPAAA clade</taxon>
        <taxon>indigoferoid/millettioid clade</taxon>
        <taxon>Phaseoleae</taxon>
        <taxon>Psophocarpus</taxon>
    </lineage>
</organism>
<comment type="caution">
    <text evidence="1">The sequence shown here is derived from an EMBL/GenBank/DDBJ whole genome shotgun (WGS) entry which is preliminary data.</text>
</comment>
<gene>
    <name evidence="1" type="ORF">VNO78_16069</name>
</gene>
<keyword evidence="2" id="KW-1185">Reference proteome</keyword>
<dbReference type="EMBL" id="JAYMYS010000004">
    <property type="protein sequence ID" value="KAK7395510.1"/>
    <property type="molecule type" value="Genomic_DNA"/>
</dbReference>
<evidence type="ECO:0000313" key="1">
    <source>
        <dbReference type="EMBL" id="KAK7395510.1"/>
    </source>
</evidence>
<reference evidence="1 2" key="1">
    <citation type="submission" date="2024-01" db="EMBL/GenBank/DDBJ databases">
        <title>The genomes of 5 underutilized Papilionoideae crops provide insights into root nodulation and disease resistanc.</title>
        <authorList>
            <person name="Jiang F."/>
        </authorList>
    </citation>
    <scope>NUCLEOTIDE SEQUENCE [LARGE SCALE GENOMIC DNA]</scope>
    <source>
        <strain evidence="1">DUOXIRENSHENG_FW03</strain>
        <tissue evidence="1">Leaves</tissue>
    </source>
</reference>
<sequence>MCHVPGGSILAIRDTRWGASMGSEEEALVQFPMSMHPFEGLYKGGVMRVYHAKVACSTFHLPTTWLLSVGLLCVKGMVIESGWLALH</sequence>
<name>A0AAN9SG28_PSOTE</name>
<dbReference type="AlphaFoldDB" id="A0AAN9SG28"/>
<accession>A0AAN9SG28</accession>